<keyword evidence="2" id="KW-1185">Reference proteome</keyword>
<protein>
    <submittedName>
        <fullName evidence="3">Uncharacterized protein</fullName>
    </submittedName>
</protein>
<accession>A0A914QI92</accession>
<keyword evidence="1" id="KW-0812">Transmembrane</keyword>
<dbReference type="WBParaSite" id="PDA_v2.g27033.t1">
    <property type="protein sequence ID" value="PDA_v2.g27033.t1"/>
    <property type="gene ID" value="PDA_v2.g27033"/>
</dbReference>
<sequence length="186" mass="21201">MNHLLVETSMFVMCPAMLHPFVYVYPLGVVKYLPANIFLLIMGFSGYFASSIFDCIVAMNLERYFAMKNFENYSKIPVAVFWCLHATSLGTLMFATAVALYKPLYANFVIPPDDVNNFIEANLIGLDKIIDTSKLVVFYSSKNFVIPIIPLLWVIFGTIRVNIALITFIIYARLSKILPTMTKYFM</sequence>
<evidence type="ECO:0000313" key="3">
    <source>
        <dbReference type="WBParaSite" id="PDA_v2.g27033.t1"/>
    </source>
</evidence>
<dbReference type="Proteomes" id="UP000887578">
    <property type="component" value="Unplaced"/>
</dbReference>
<keyword evidence="1" id="KW-1133">Transmembrane helix</keyword>
<keyword evidence="1" id="KW-0472">Membrane</keyword>
<feature type="transmembrane region" description="Helical" evidence="1">
    <location>
        <begin position="5"/>
        <end position="25"/>
    </location>
</feature>
<name>A0A914QI92_9BILA</name>
<organism evidence="2 3">
    <name type="scientific">Panagrolaimus davidi</name>
    <dbReference type="NCBI Taxonomy" id="227884"/>
    <lineage>
        <taxon>Eukaryota</taxon>
        <taxon>Metazoa</taxon>
        <taxon>Ecdysozoa</taxon>
        <taxon>Nematoda</taxon>
        <taxon>Chromadorea</taxon>
        <taxon>Rhabditida</taxon>
        <taxon>Tylenchina</taxon>
        <taxon>Panagrolaimomorpha</taxon>
        <taxon>Panagrolaimoidea</taxon>
        <taxon>Panagrolaimidae</taxon>
        <taxon>Panagrolaimus</taxon>
    </lineage>
</organism>
<dbReference type="AlphaFoldDB" id="A0A914QI92"/>
<reference evidence="3" key="1">
    <citation type="submission" date="2022-11" db="UniProtKB">
        <authorList>
            <consortium name="WormBaseParasite"/>
        </authorList>
    </citation>
    <scope>IDENTIFICATION</scope>
</reference>
<evidence type="ECO:0000256" key="1">
    <source>
        <dbReference type="SAM" id="Phobius"/>
    </source>
</evidence>
<feature type="transmembrane region" description="Helical" evidence="1">
    <location>
        <begin position="37"/>
        <end position="57"/>
    </location>
</feature>
<evidence type="ECO:0000313" key="2">
    <source>
        <dbReference type="Proteomes" id="UP000887578"/>
    </source>
</evidence>
<feature type="transmembrane region" description="Helical" evidence="1">
    <location>
        <begin position="78"/>
        <end position="101"/>
    </location>
</feature>
<feature type="transmembrane region" description="Helical" evidence="1">
    <location>
        <begin position="144"/>
        <end position="171"/>
    </location>
</feature>
<proteinExistence type="predicted"/>